<dbReference type="GeneID" id="54456971"/>
<dbReference type="PANTHER" id="PTHR46411">
    <property type="entry name" value="FAMILY ATPASE, PUTATIVE-RELATED"/>
    <property type="match status" value="1"/>
</dbReference>
<dbReference type="PANTHER" id="PTHR46411:SF3">
    <property type="entry name" value="AAA+ ATPASE DOMAIN-CONTAINING PROTEIN"/>
    <property type="match status" value="1"/>
</dbReference>
<reference evidence="1 3" key="1">
    <citation type="journal article" date="2020" name="Stud. Mycol.">
        <title>101 Dothideomycetes genomes: a test case for predicting lifestyles and emergence of pathogens.</title>
        <authorList>
            <person name="Haridas S."/>
            <person name="Albert R."/>
            <person name="Binder M."/>
            <person name="Bloem J."/>
            <person name="Labutti K."/>
            <person name="Salamov A."/>
            <person name="Andreopoulos B."/>
            <person name="Baker S."/>
            <person name="Barry K."/>
            <person name="Bills G."/>
            <person name="Bluhm B."/>
            <person name="Cannon C."/>
            <person name="Castanera R."/>
            <person name="Culley D."/>
            <person name="Daum C."/>
            <person name="Ezra D."/>
            <person name="Gonzalez J."/>
            <person name="Henrissat B."/>
            <person name="Kuo A."/>
            <person name="Liang C."/>
            <person name="Lipzen A."/>
            <person name="Lutzoni F."/>
            <person name="Magnuson J."/>
            <person name="Mondo S."/>
            <person name="Nolan M."/>
            <person name="Ohm R."/>
            <person name="Pangilinan J."/>
            <person name="Park H.-J."/>
            <person name="Ramirez L."/>
            <person name="Alfaro M."/>
            <person name="Sun H."/>
            <person name="Tritt A."/>
            <person name="Yoshinaga Y."/>
            <person name="Zwiers L.-H."/>
            <person name="Turgeon B."/>
            <person name="Goodwin S."/>
            <person name="Spatafora J."/>
            <person name="Crous P."/>
            <person name="Grigoriev I."/>
        </authorList>
    </citation>
    <scope>NUCLEOTIDE SEQUENCE</scope>
    <source>
        <strain evidence="1 3">CBS 304.34</strain>
    </source>
</reference>
<dbReference type="EMBL" id="MU003713">
    <property type="protein sequence ID" value="KAF2804453.1"/>
    <property type="molecule type" value="Genomic_DNA"/>
</dbReference>
<keyword evidence="2" id="KW-1185">Reference proteome</keyword>
<dbReference type="OrthoDB" id="10042665at2759"/>
<proteinExistence type="predicted"/>
<dbReference type="AlphaFoldDB" id="A0A6A6Y7E5"/>
<evidence type="ECO:0000313" key="2">
    <source>
        <dbReference type="Proteomes" id="UP000504636"/>
    </source>
</evidence>
<feature type="non-terminal residue" evidence="1">
    <location>
        <position position="1"/>
    </location>
</feature>
<gene>
    <name evidence="1 3" type="ORF">BDZ99DRAFT_398100</name>
</gene>
<reference evidence="3" key="2">
    <citation type="submission" date="2020-04" db="EMBL/GenBank/DDBJ databases">
        <authorList>
            <consortium name="NCBI Genome Project"/>
        </authorList>
    </citation>
    <scope>NUCLEOTIDE SEQUENCE</scope>
    <source>
        <strain evidence="3">CBS 304.34</strain>
    </source>
</reference>
<sequence>GVIFLIINRVSMFNNAMQSKIHLALRYNNLDEVAKEKVWKIFFRQAGATANISPRDLNKLRAYYFNGKQIKNTIRIGLALASNAGEKLVYKYLETAVTANKEFELNFKGVGSVENLNLYA</sequence>
<reference evidence="3" key="3">
    <citation type="submission" date="2025-04" db="UniProtKB">
        <authorList>
            <consortium name="RefSeq"/>
        </authorList>
    </citation>
    <scope>IDENTIFICATION</scope>
    <source>
        <strain evidence="3">CBS 304.34</strain>
    </source>
</reference>
<organism evidence="1">
    <name type="scientific">Mytilinidion resinicola</name>
    <dbReference type="NCBI Taxonomy" id="574789"/>
    <lineage>
        <taxon>Eukaryota</taxon>
        <taxon>Fungi</taxon>
        <taxon>Dikarya</taxon>
        <taxon>Ascomycota</taxon>
        <taxon>Pezizomycotina</taxon>
        <taxon>Dothideomycetes</taxon>
        <taxon>Pleosporomycetidae</taxon>
        <taxon>Mytilinidiales</taxon>
        <taxon>Mytilinidiaceae</taxon>
        <taxon>Mytilinidion</taxon>
    </lineage>
</organism>
<evidence type="ECO:0000313" key="1">
    <source>
        <dbReference type="EMBL" id="KAF2804453.1"/>
    </source>
</evidence>
<protein>
    <submittedName>
        <fullName evidence="1 3">Uncharacterized protein</fullName>
    </submittedName>
</protein>
<name>A0A6A6Y7E5_9PEZI</name>
<evidence type="ECO:0000313" key="3">
    <source>
        <dbReference type="RefSeq" id="XP_033571417.1"/>
    </source>
</evidence>
<dbReference type="Proteomes" id="UP000504636">
    <property type="component" value="Unplaced"/>
</dbReference>
<dbReference type="RefSeq" id="XP_033571417.1">
    <property type="nucleotide sequence ID" value="XM_033716078.1"/>
</dbReference>
<accession>A0A6A6Y7E5</accession>